<evidence type="ECO:0000259" key="3">
    <source>
        <dbReference type="PROSITE" id="PS50041"/>
    </source>
</evidence>
<dbReference type="InterPro" id="IPR016186">
    <property type="entry name" value="C-type_lectin-like/link_sf"/>
</dbReference>
<evidence type="ECO:0000313" key="4">
    <source>
        <dbReference type="EMBL" id="GFO46951.1"/>
    </source>
</evidence>
<evidence type="ECO:0000256" key="1">
    <source>
        <dbReference type="ARBA" id="ARBA00023157"/>
    </source>
</evidence>
<dbReference type="SMART" id="SM00034">
    <property type="entry name" value="CLECT"/>
    <property type="match status" value="2"/>
</dbReference>
<accession>A0AAV4DT03</accession>
<dbReference type="Gene3D" id="3.10.100.10">
    <property type="entry name" value="Mannose-Binding Protein A, subunit A"/>
    <property type="match status" value="2"/>
</dbReference>
<proteinExistence type="predicted"/>
<dbReference type="AlphaFoldDB" id="A0AAV4DT03"/>
<protein>
    <submittedName>
        <fullName evidence="4">Macrophage mannose receptor 1</fullName>
    </submittedName>
</protein>
<dbReference type="PROSITE" id="PS50041">
    <property type="entry name" value="C_TYPE_LECTIN_2"/>
    <property type="match status" value="2"/>
</dbReference>
<keyword evidence="4" id="KW-0675">Receptor</keyword>
<feature type="domain" description="C-type lectin" evidence="3">
    <location>
        <begin position="39"/>
        <end position="164"/>
    </location>
</feature>
<feature type="chain" id="PRO_5043763898" evidence="2">
    <location>
        <begin position="25"/>
        <end position="342"/>
    </location>
</feature>
<evidence type="ECO:0000256" key="2">
    <source>
        <dbReference type="SAM" id="SignalP"/>
    </source>
</evidence>
<organism evidence="4 5">
    <name type="scientific">Plakobranchus ocellatus</name>
    <dbReference type="NCBI Taxonomy" id="259542"/>
    <lineage>
        <taxon>Eukaryota</taxon>
        <taxon>Metazoa</taxon>
        <taxon>Spiralia</taxon>
        <taxon>Lophotrochozoa</taxon>
        <taxon>Mollusca</taxon>
        <taxon>Gastropoda</taxon>
        <taxon>Heterobranchia</taxon>
        <taxon>Euthyneura</taxon>
        <taxon>Panpulmonata</taxon>
        <taxon>Sacoglossa</taxon>
        <taxon>Placobranchoidea</taxon>
        <taxon>Plakobranchidae</taxon>
        <taxon>Plakobranchus</taxon>
    </lineage>
</organism>
<dbReference type="InterPro" id="IPR050111">
    <property type="entry name" value="C-type_lectin/snaclec_domain"/>
</dbReference>
<feature type="signal peptide" evidence="2">
    <location>
        <begin position="1"/>
        <end position="24"/>
    </location>
</feature>
<dbReference type="SUPFAM" id="SSF56436">
    <property type="entry name" value="C-type lectin-like"/>
    <property type="match status" value="2"/>
</dbReference>
<dbReference type="Pfam" id="PF00059">
    <property type="entry name" value="Lectin_C"/>
    <property type="match status" value="2"/>
</dbReference>
<dbReference type="EMBL" id="BLXT01008249">
    <property type="protein sequence ID" value="GFO46951.1"/>
    <property type="molecule type" value="Genomic_DNA"/>
</dbReference>
<dbReference type="CDD" id="cd00037">
    <property type="entry name" value="CLECT"/>
    <property type="match status" value="2"/>
</dbReference>
<gene>
    <name evidence="4" type="ORF">PoB_007345600</name>
</gene>
<feature type="domain" description="C-type lectin" evidence="3">
    <location>
        <begin position="180"/>
        <end position="297"/>
    </location>
</feature>
<reference evidence="4 5" key="1">
    <citation type="journal article" date="2021" name="Elife">
        <title>Chloroplast acquisition without the gene transfer in kleptoplastic sea slugs, Plakobranchus ocellatus.</title>
        <authorList>
            <person name="Maeda T."/>
            <person name="Takahashi S."/>
            <person name="Yoshida T."/>
            <person name="Shimamura S."/>
            <person name="Takaki Y."/>
            <person name="Nagai Y."/>
            <person name="Toyoda A."/>
            <person name="Suzuki Y."/>
            <person name="Arimoto A."/>
            <person name="Ishii H."/>
            <person name="Satoh N."/>
            <person name="Nishiyama T."/>
            <person name="Hasebe M."/>
            <person name="Maruyama T."/>
            <person name="Minagawa J."/>
            <person name="Obokata J."/>
            <person name="Shigenobu S."/>
        </authorList>
    </citation>
    <scope>NUCLEOTIDE SEQUENCE [LARGE SCALE GENOMIC DNA]</scope>
</reference>
<evidence type="ECO:0000313" key="5">
    <source>
        <dbReference type="Proteomes" id="UP000735302"/>
    </source>
</evidence>
<sequence length="342" mass="40238">MAIFGQCCLLIVWTIFFTNFFTKAEISLSCDPGWQKTSNGARCVKIFRNQKKTWLEARKACRSIRGDLLTIRDKEMSNFIKERFVYNDEGISIWIGLRKLSGGNGWHWLDERRPPSYTDWHVKPEQSVWSKYNKDLCAFLKNLKQGGAAWFVWTCRYKVSYICQKPIAYPCRGKWIKTPRFDSCVIVYRDPKSWNGARYRCQKYGADLLTIRNDTMSNFLRDRIVAHLNFPMWIGFHKSTGTDRWHWLEEDATPTYTNWEDGYPYKTTRKCAGLKKIGREASWLNFDCSLEQGFICERPPPPYCYYKGRSYRDGTQITLSGNSHKCINAEWRPIIPIKQPLL</sequence>
<dbReference type="PROSITE" id="PS00615">
    <property type="entry name" value="C_TYPE_LECTIN_1"/>
    <property type="match status" value="1"/>
</dbReference>
<dbReference type="InterPro" id="IPR016187">
    <property type="entry name" value="CTDL_fold"/>
</dbReference>
<comment type="caution">
    <text evidence="4">The sequence shown here is derived from an EMBL/GenBank/DDBJ whole genome shotgun (WGS) entry which is preliminary data.</text>
</comment>
<keyword evidence="2" id="KW-0732">Signal</keyword>
<keyword evidence="1" id="KW-1015">Disulfide bond</keyword>
<dbReference type="PANTHER" id="PTHR22803">
    <property type="entry name" value="MANNOSE, PHOSPHOLIPASE, LECTIN RECEPTOR RELATED"/>
    <property type="match status" value="1"/>
</dbReference>
<dbReference type="InterPro" id="IPR018378">
    <property type="entry name" value="C-type_lectin_CS"/>
</dbReference>
<dbReference type="Proteomes" id="UP000735302">
    <property type="component" value="Unassembled WGS sequence"/>
</dbReference>
<name>A0AAV4DT03_9GAST</name>
<keyword evidence="5" id="KW-1185">Reference proteome</keyword>
<dbReference type="InterPro" id="IPR001304">
    <property type="entry name" value="C-type_lectin-like"/>
</dbReference>